<feature type="region of interest" description="Disordered" evidence="1">
    <location>
        <begin position="134"/>
        <end position="211"/>
    </location>
</feature>
<proteinExistence type="predicted"/>
<feature type="compositionally biased region" description="Basic and acidic residues" evidence="1">
    <location>
        <begin position="189"/>
        <end position="202"/>
    </location>
</feature>
<accession>A0ABR3NHV4</accession>
<feature type="compositionally biased region" description="Acidic residues" evidence="1">
    <location>
        <begin position="134"/>
        <end position="161"/>
    </location>
</feature>
<name>A0ABR3NHV4_9TELE</name>
<gene>
    <name evidence="2" type="ORF">QQF64_036065</name>
</gene>
<reference evidence="2 3" key="1">
    <citation type="submission" date="2023-09" db="EMBL/GenBank/DDBJ databases">
        <authorList>
            <person name="Wang M."/>
        </authorList>
    </citation>
    <scope>NUCLEOTIDE SEQUENCE [LARGE SCALE GENOMIC DNA]</scope>
    <source>
        <strain evidence="2">GT-2023</strain>
        <tissue evidence="2">Liver</tissue>
    </source>
</reference>
<protein>
    <submittedName>
        <fullName evidence="2">Uncharacterized protein</fullName>
    </submittedName>
</protein>
<evidence type="ECO:0000313" key="2">
    <source>
        <dbReference type="EMBL" id="KAL1276442.1"/>
    </source>
</evidence>
<dbReference type="EMBL" id="JAYMGO010000004">
    <property type="protein sequence ID" value="KAL1276442.1"/>
    <property type="molecule type" value="Genomic_DNA"/>
</dbReference>
<feature type="compositionally biased region" description="Acidic residues" evidence="1">
    <location>
        <begin position="177"/>
        <end position="188"/>
    </location>
</feature>
<keyword evidence="3" id="KW-1185">Reference proteome</keyword>
<sequence>MIINGSRSDPRRMSNIINGSRSDPRRMNRFIGGYVWEAARLEVEADGTDESFPDKSQGMGTKKSRNQAKVFDNSALLVEKLKALGYFPLLLWGKYIPHNQKWRAQLQCPFELPVAAHAVLEKIACLFEACEPEREEEVGQQERTGEEDEAAAEIDDEDQNEQGEQQKMGETGRWDMQEMEVDAQEDTVDGERVEREEVEGQKELGVVETAE</sequence>
<evidence type="ECO:0000256" key="1">
    <source>
        <dbReference type="SAM" id="MobiDB-lite"/>
    </source>
</evidence>
<dbReference type="Proteomes" id="UP001558613">
    <property type="component" value="Unassembled WGS sequence"/>
</dbReference>
<evidence type="ECO:0000313" key="3">
    <source>
        <dbReference type="Proteomes" id="UP001558613"/>
    </source>
</evidence>
<organism evidence="2 3">
    <name type="scientific">Cirrhinus molitorella</name>
    <name type="common">mud carp</name>
    <dbReference type="NCBI Taxonomy" id="172907"/>
    <lineage>
        <taxon>Eukaryota</taxon>
        <taxon>Metazoa</taxon>
        <taxon>Chordata</taxon>
        <taxon>Craniata</taxon>
        <taxon>Vertebrata</taxon>
        <taxon>Euteleostomi</taxon>
        <taxon>Actinopterygii</taxon>
        <taxon>Neopterygii</taxon>
        <taxon>Teleostei</taxon>
        <taxon>Ostariophysi</taxon>
        <taxon>Cypriniformes</taxon>
        <taxon>Cyprinidae</taxon>
        <taxon>Labeoninae</taxon>
        <taxon>Labeonini</taxon>
        <taxon>Cirrhinus</taxon>
    </lineage>
</organism>
<comment type="caution">
    <text evidence="2">The sequence shown here is derived from an EMBL/GenBank/DDBJ whole genome shotgun (WGS) entry which is preliminary data.</text>
</comment>